<dbReference type="STRING" id="105231.A0A0U9HJT6"/>
<evidence type="ECO:0000256" key="1">
    <source>
        <dbReference type="ARBA" id="ARBA00022737"/>
    </source>
</evidence>
<accession>A0A0U9HJT6</accession>
<dbReference type="PANTHER" id="PTHR22870:SF24">
    <property type="entry name" value="REGULATOR OF CHROMOSOME CONDENSATION (RCC1) FAMILY PROTEIN"/>
    <property type="match status" value="1"/>
</dbReference>
<keyword evidence="1" id="KW-0677">Repeat</keyword>
<feature type="repeat" description="RCC1" evidence="2">
    <location>
        <begin position="185"/>
        <end position="237"/>
    </location>
</feature>
<dbReference type="PROSITE" id="PS00626">
    <property type="entry name" value="RCC1_2"/>
    <property type="match status" value="1"/>
</dbReference>
<keyword evidence="6" id="KW-1185">Reference proteome</keyword>
<dbReference type="OrthoDB" id="5981550at2759"/>
<dbReference type="InterPro" id="IPR009091">
    <property type="entry name" value="RCC1/BLIP-II"/>
</dbReference>
<dbReference type="Pfam" id="PF13540">
    <property type="entry name" value="RCC1_2"/>
    <property type="match status" value="1"/>
</dbReference>
<dbReference type="InterPro" id="IPR051210">
    <property type="entry name" value="Ub_ligase/GEF_domain"/>
</dbReference>
<gene>
    <name evidence="5" type="ORF">KFL_001570040</name>
</gene>
<feature type="repeat" description="RCC1" evidence="2">
    <location>
        <begin position="238"/>
        <end position="291"/>
    </location>
</feature>
<dbReference type="Proteomes" id="UP000054558">
    <property type="component" value="Unassembled WGS sequence"/>
</dbReference>
<dbReference type="PROSITE" id="PS50012">
    <property type="entry name" value="RCC1_3"/>
    <property type="match status" value="6"/>
</dbReference>
<feature type="domain" description="RCC1-like" evidence="4">
    <location>
        <begin position="170"/>
        <end position="479"/>
    </location>
</feature>
<dbReference type="Gene3D" id="2.130.10.30">
    <property type="entry name" value="Regulator of chromosome condensation 1/beta-lactamase-inhibitor protein II"/>
    <property type="match status" value="2"/>
</dbReference>
<dbReference type="SUPFAM" id="SSF50985">
    <property type="entry name" value="RCC1/BLIP-II"/>
    <property type="match status" value="1"/>
</dbReference>
<feature type="repeat" description="RCC1" evidence="2">
    <location>
        <begin position="400"/>
        <end position="451"/>
    </location>
</feature>
<dbReference type="OMA" id="SCYTFRA"/>
<name>A0A0U9HJT6_KLENI</name>
<dbReference type="Pfam" id="PF25390">
    <property type="entry name" value="WD40_RLD"/>
    <property type="match status" value="1"/>
</dbReference>
<feature type="repeat" description="RCC1" evidence="2">
    <location>
        <begin position="452"/>
        <end position="505"/>
    </location>
</feature>
<evidence type="ECO:0000259" key="4">
    <source>
        <dbReference type="Pfam" id="PF25390"/>
    </source>
</evidence>
<feature type="repeat" description="RCC1" evidence="2">
    <location>
        <begin position="292"/>
        <end position="345"/>
    </location>
</feature>
<protein>
    <recommendedName>
        <fullName evidence="4">RCC1-like domain-containing protein</fullName>
    </recommendedName>
</protein>
<dbReference type="InterPro" id="IPR058923">
    <property type="entry name" value="RCC1-like_dom"/>
</dbReference>
<dbReference type="EMBL" id="DF237106">
    <property type="protein sequence ID" value="GAQ83665.1"/>
    <property type="molecule type" value="Genomic_DNA"/>
</dbReference>
<organism evidence="5 6">
    <name type="scientific">Klebsormidium nitens</name>
    <name type="common">Green alga</name>
    <name type="synonym">Ulothrix nitens</name>
    <dbReference type="NCBI Taxonomy" id="105231"/>
    <lineage>
        <taxon>Eukaryota</taxon>
        <taxon>Viridiplantae</taxon>
        <taxon>Streptophyta</taxon>
        <taxon>Klebsormidiophyceae</taxon>
        <taxon>Klebsormidiales</taxon>
        <taxon>Klebsormidiaceae</taxon>
        <taxon>Klebsormidium</taxon>
    </lineage>
</organism>
<proteinExistence type="predicted"/>
<feature type="compositionally biased region" description="Polar residues" evidence="3">
    <location>
        <begin position="40"/>
        <end position="50"/>
    </location>
</feature>
<sequence length="545" mass="58038">MENDENCDPRPNLHRTLSKTRSNPDAPQAKQRRLKRAPDSVSSVPTSSGMRNDEGVRGIPSTTTALPDLPYYVLFHMLSTSEIGGRDLACLESAGYAFRRAADQTPYRYRSIAEMAAYEQCQRRPWLKQLPEKVQLALFHRCNRSWKRVLAYIGAVGSSTNTDDRFSGGQVSSGQYHNVAVTAKGAVYTFGGTEEGCLGRGSVNGGGNMPRPVPALRRIRVLQVSAGQSHTVLATSSGELYTFGLNQFGCCGHGSLEKHLVHEPRLVTGMGGAKAARVSAGMAHTVVATDQGKLYTFGRGIFGRLGLGTEADEAFPQLVQDSDLDDEFVTQVSAGVSHTLIVTRAGNLFSCGYGLKGRLGHGGEVNELRPRLVAGLQEAGAHVMQASAGPEHSGAVTADGRVYTWGGGWCGCLGHVAEENELAPREVEGLGDVLAVQIKVGKRKTFVVSDVGKLWAFGWSALGSLGYGETGFDKVPHPTVAAALVGSNVVQVAAGLYHTLVVTRAGDSARVLSFGDNEKGQLGVASTQLPTSLAPWELEGLEMRG</sequence>
<evidence type="ECO:0000313" key="5">
    <source>
        <dbReference type="EMBL" id="GAQ83665.1"/>
    </source>
</evidence>
<evidence type="ECO:0000256" key="2">
    <source>
        <dbReference type="PROSITE-ProRule" id="PRU00235"/>
    </source>
</evidence>
<evidence type="ECO:0000256" key="3">
    <source>
        <dbReference type="SAM" id="MobiDB-lite"/>
    </source>
</evidence>
<reference evidence="5 6" key="1">
    <citation type="journal article" date="2014" name="Nat. Commun.">
        <title>Klebsormidium flaccidum genome reveals primary factors for plant terrestrial adaptation.</title>
        <authorList>
            <person name="Hori K."/>
            <person name="Maruyama F."/>
            <person name="Fujisawa T."/>
            <person name="Togashi T."/>
            <person name="Yamamoto N."/>
            <person name="Seo M."/>
            <person name="Sato S."/>
            <person name="Yamada T."/>
            <person name="Mori H."/>
            <person name="Tajima N."/>
            <person name="Moriyama T."/>
            <person name="Ikeuchi M."/>
            <person name="Watanabe M."/>
            <person name="Wada H."/>
            <person name="Kobayashi K."/>
            <person name="Saito M."/>
            <person name="Masuda T."/>
            <person name="Sasaki-Sekimoto Y."/>
            <person name="Mashiguchi K."/>
            <person name="Awai K."/>
            <person name="Shimojima M."/>
            <person name="Masuda S."/>
            <person name="Iwai M."/>
            <person name="Nobusawa T."/>
            <person name="Narise T."/>
            <person name="Kondo S."/>
            <person name="Saito H."/>
            <person name="Sato R."/>
            <person name="Murakawa M."/>
            <person name="Ihara Y."/>
            <person name="Oshima-Yamada Y."/>
            <person name="Ohtaka K."/>
            <person name="Satoh M."/>
            <person name="Sonobe K."/>
            <person name="Ishii M."/>
            <person name="Ohtani R."/>
            <person name="Kanamori-Sato M."/>
            <person name="Honoki R."/>
            <person name="Miyazaki D."/>
            <person name="Mochizuki H."/>
            <person name="Umetsu J."/>
            <person name="Higashi K."/>
            <person name="Shibata D."/>
            <person name="Kamiya Y."/>
            <person name="Sato N."/>
            <person name="Nakamura Y."/>
            <person name="Tabata S."/>
            <person name="Ida S."/>
            <person name="Kurokawa K."/>
            <person name="Ohta H."/>
        </authorList>
    </citation>
    <scope>NUCLEOTIDE SEQUENCE [LARGE SCALE GENOMIC DNA]</scope>
    <source>
        <strain evidence="5 6">NIES-2285</strain>
    </source>
</reference>
<dbReference type="AlphaFoldDB" id="A0A0U9HJT6"/>
<feature type="region of interest" description="Disordered" evidence="3">
    <location>
        <begin position="1"/>
        <end position="59"/>
    </location>
</feature>
<evidence type="ECO:0000313" key="6">
    <source>
        <dbReference type="Proteomes" id="UP000054558"/>
    </source>
</evidence>
<dbReference type="PRINTS" id="PR00633">
    <property type="entry name" value="RCCNDNSATION"/>
</dbReference>
<dbReference type="InterPro" id="IPR000408">
    <property type="entry name" value="Reg_chr_condens"/>
</dbReference>
<dbReference type="PANTHER" id="PTHR22870">
    <property type="entry name" value="REGULATOR OF CHROMOSOME CONDENSATION"/>
    <property type="match status" value="1"/>
</dbReference>
<feature type="repeat" description="RCC1" evidence="2">
    <location>
        <begin position="346"/>
        <end position="399"/>
    </location>
</feature>